<name>A0ABV9EVK0_9ACTN</name>
<evidence type="ECO:0000256" key="2">
    <source>
        <dbReference type="ARBA" id="ARBA00022723"/>
    </source>
</evidence>
<dbReference type="PANTHER" id="PTHR32092">
    <property type="entry name" value="6-PHOSPHO-BETA-GLUCOSIDASE-RELATED"/>
    <property type="match status" value="1"/>
</dbReference>
<dbReference type="RefSeq" id="WP_262850607.1">
    <property type="nucleotide sequence ID" value="NZ_JANZYP010000111.1"/>
</dbReference>
<protein>
    <submittedName>
        <fullName evidence="9">6-phospho-beta-glucosidase</fullName>
        <ecNumber evidence="9">3.2.1.86</ecNumber>
    </submittedName>
</protein>
<dbReference type="InterPro" id="IPR036291">
    <property type="entry name" value="NAD(P)-bd_dom_sf"/>
</dbReference>
<dbReference type="InterPro" id="IPR019802">
    <property type="entry name" value="GlycHydrolase_4_CS"/>
</dbReference>
<dbReference type="InterPro" id="IPR022616">
    <property type="entry name" value="Glyco_hydro_4_C"/>
</dbReference>
<dbReference type="EMBL" id="JBHSFN010000055">
    <property type="protein sequence ID" value="MFC4592490.1"/>
    <property type="molecule type" value="Genomic_DNA"/>
</dbReference>
<dbReference type="SUPFAM" id="SSF56327">
    <property type="entry name" value="LDH C-terminal domain-like"/>
    <property type="match status" value="1"/>
</dbReference>
<feature type="domain" description="Glycosyl hydrolase family 4 C-terminal" evidence="8">
    <location>
        <begin position="190"/>
        <end position="422"/>
    </location>
</feature>
<dbReference type="PANTHER" id="PTHR32092:SF5">
    <property type="entry name" value="6-PHOSPHO-BETA-GLUCOSIDASE"/>
    <property type="match status" value="1"/>
</dbReference>
<dbReference type="Gene3D" id="3.90.110.10">
    <property type="entry name" value="Lactate dehydrogenase/glycoside hydrolase, family 4, C-terminal"/>
    <property type="match status" value="1"/>
</dbReference>
<comment type="cofactor">
    <cofactor evidence="7">
        <name>NAD(+)</name>
        <dbReference type="ChEBI" id="CHEBI:57540"/>
    </cofactor>
    <text evidence="7">Binds 1 NAD(+) per subunit.</text>
</comment>
<reference evidence="10" key="1">
    <citation type="journal article" date="2019" name="Int. J. Syst. Evol. Microbiol.">
        <title>The Global Catalogue of Microorganisms (GCM) 10K type strain sequencing project: providing services to taxonomists for standard genome sequencing and annotation.</title>
        <authorList>
            <consortium name="The Broad Institute Genomics Platform"/>
            <consortium name="The Broad Institute Genome Sequencing Center for Infectious Disease"/>
            <person name="Wu L."/>
            <person name="Ma J."/>
        </authorList>
    </citation>
    <scope>NUCLEOTIDE SEQUENCE [LARGE SCALE GENOMIC DNA]</scope>
    <source>
        <strain evidence="10">CCUG 49560</strain>
    </source>
</reference>
<evidence type="ECO:0000256" key="5">
    <source>
        <dbReference type="ARBA" id="ARBA00023211"/>
    </source>
</evidence>
<dbReference type="CDD" id="cd05296">
    <property type="entry name" value="GH4_P_beta_glucosidase"/>
    <property type="match status" value="1"/>
</dbReference>
<keyword evidence="10" id="KW-1185">Reference proteome</keyword>
<dbReference type="PRINTS" id="PR00732">
    <property type="entry name" value="GLHYDRLASE4"/>
</dbReference>
<evidence type="ECO:0000256" key="4">
    <source>
        <dbReference type="ARBA" id="ARBA00023027"/>
    </source>
</evidence>
<dbReference type="PROSITE" id="PS01324">
    <property type="entry name" value="GLYCOSYL_HYDROL_F4"/>
    <property type="match status" value="1"/>
</dbReference>
<sequence length="450" mass="47606">MRLTILGGGGFRVPLVYGALLRGTGGPLIEEVVLYDVSEERLNAIGHVLARLAAGHDRPPRVRATTDLDDALRDATFVFSAIRVGGLEGRTADERVALDLGVLGQETIGPGGVAFGLRTIPVAMRVAERVAAVAPDAWVINFTNPAGMITEAMQRVLGDRVIGICDSPVGLIRRAARALGLDPDRTAPDYVGLNHLGWLRGLSHGGRDVLPDLLADDAALKLVEEARLFGPEWVRSLGALPNEYLYYYDFTREAVAAIRGAAQTRGEALLGRQAGFYAAVRHAPERALAEWERTRAERDASYMAETRDTAGAGEREAADLSAGGYEGIALALMTTLARGGSTTMILNVRNGTAVAGLPPEAVVEVPCAVDAGGVRRLAAGPLPGRFLGLVQQVKAVEQLTIEAAVTGSASLAVQAFAAHPLVDSVSVARHLLDGYRARIPELDAVFRPAP</sequence>
<keyword evidence="2" id="KW-0479">Metal-binding</keyword>
<proteinExistence type="inferred from homology"/>
<evidence type="ECO:0000259" key="8">
    <source>
        <dbReference type="Pfam" id="PF11975"/>
    </source>
</evidence>
<dbReference type="Gene3D" id="3.40.50.720">
    <property type="entry name" value="NAD(P)-binding Rossmann-like Domain"/>
    <property type="match status" value="1"/>
</dbReference>
<evidence type="ECO:0000256" key="3">
    <source>
        <dbReference type="ARBA" id="ARBA00022801"/>
    </source>
</evidence>
<organism evidence="9 10">
    <name type="scientific">Sphaerisporangium corydalis</name>
    <dbReference type="NCBI Taxonomy" id="1441875"/>
    <lineage>
        <taxon>Bacteria</taxon>
        <taxon>Bacillati</taxon>
        <taxon>Actinomycetota</taxon>
        <taxon>Actinomycetes</taxon>
        <taxon>Streptosporangiales</taxon>
        <taxon>Streptosporangiaceae</taxon>
        <taxon>Sphaerisporangium</taxon>
    </lineage>
</organism>
<dbReference type="Pfam" id="PF02056">
    <property type="entry name" value="Glyco_hydro_4"/>
    <property type="match status" value="1"/>
</dbReference>
<evidence type="ECO:0000256" key="1">
    <source>
        <dbReference type="ARBA" id="ARBA00010141"/>
    </source>
</evidence>
<comment type="caution">
    <text evidence="9">The sequence shown here is derived from an EMBL/GenBank/DDBJ whole genome shotgun (WGS) entry which is preliminary data.</text>
</comment>
<keyword evidence="5" id="KW-0464">Manganese</keyword>
<comment type="similarity">
    <text evidence="1 7">Belongs to the glycosyl hydrolase 4 family.</text>
</comment>
<dbReference type="SUPFAM" id="SSF51735">
    <property type="entry name" value="NAD(P)-binding Rossmann-fold domains"/>
    <property type="match status" value="1"/>
</dbReference>
<evidence type="ECO:0000313" key="9">
    <source>
        <dbReference type="EMBL" id="MFC4592490.1"/>
    </source>
</evidence>
<keyword evidence="3 7" id="KW-0378">Hydrolase</keyword>
<dbReference type="EC" id="3.2.1.86" evidence="9"/>
<dbReference type="Pfam" id="PF11975">
    <property type="entry name" value="Glyco_hydro_4C"/>
    <property type="match status" value="1"/>
</dbReference>
<evidence type="ECO:0000256" key="7">
    <source>
        <dbReference type="RuleBase" id="RU361152"/>
    </source>
</evidence>
<keyword evidence="6 7" id="KW-0326">Glycosidase</keyword>
<dbReference type="GO" id="GO:0008706">
    <property type="term" value="F:6-phospho-beta-glucosidase activity"/>
    <property type="evidence" value="ECO:0007669"/>
    <property type="project" value="UniProtKB-EC"/>
</dbReference>
<accession>A0ABV9EVK0</accession>
<dbReference type="InterPro" id="IPR001088">
    <property type="entry name" value="Glyco_hydro_4"/>
</dbReference>
<dbReference type="Proteomes" id="UP001595891">
    <property type="component" value="Unassembled WGS sequence"/>
</dbReference>
<gene>
    <name evidence="9" type="ORF">ACFO8L_40840</name>
</gene>
<dbReference type="InterPro" id="IPR015955">
    <property type="entry name" value="Lactate_DH/Glyco_Ohase_4_C"/>
</dbReference>
<keyword evidence="4 7" id="KW-0520">NAD</keyword>
<evidence type="ECO:0000313" key="10">
    <source>
        <dbReference type="Proteomes" id="UP001595891"/>
    </source>
</evidence>
<evidence type="ECO:0000256" key="6">
    <source>
        <dbReference type="ARBA" id="ARBA00023295"/>
    </source>
</evidence>